<name>A0ABP6UT74_9FLAO</name>
<evidence type="ECO:0000259" key="9">
    <source>
        <dbReference type="Pfam" id="PF18962"/>
    </source>
</evidence>
<dbReference type="Gene3D" id="1.50.10.10">
    <property type="match status" value="1"/>
</dbReference>
<dbReference type="RefSeq" id="WP_344929238.1">
    <property type="nucleotide sequence ID" value="NZ_BAABCW010000015.1"/>
</dbReference>
<proteinExistence type="inferred from homology"/>
<keyword evidence="4" id="KW-0732">Signal</keyword>
<dbReference type="InterPro" id="IPR008928">
    <property type="entry name" value="6-hairpin_glycosidase_sf"/>
</dbReference>
<dbReference type="EMBL" id="BAABCW010000015">
    <property type="protein sequence ID" value="GAA3516048.1"/>
    <property type="molecule type" value="Genomic_DNA"/>
</dbReference>
<keyword evidence="5" id="KW-0378">Hydrolase</keyword>
<dbReference type="Pfam" id="PF18962">
    <property type="entry name" value="Por_Secre_tail"/>
    <property type="match status" value="1"/>
</dbReference>
<evidence type="ECO:0000256" key="8">
    <source>
        <dbReference type="ARBA" id="ARBA00023326"/>
    </source>
</evidence>
<evidence type="ECO:0000256" key="2">
    <source>
        <dbReference type="ARBA" id="ARBA00009209"/>
    </source>
</evidence>
<dbReference type="EC" id="3.2.1.4" evidence="3"/>
<dbReference type="InterPro" id="IPR012341">
    <property type="entry name" value="6hp_glycosidase-like_sf"/>
</dbReference>
<comment type="similarity">
    <text evidence="2">Belongs to the glycosyl hydrolase 8 (cellulase D) family.</text>
</comment>
<evidence type="ECO:0000256" key="7">
    <source>
        <dbReference type="ARBA" id="ARBA00023295"/>
    </source>
</evidence>
<feature type="domain" description="Secretion system C-terminal sorting" evidence="9">
    <location>
        <begin position="407"/>
        <end position="468"/>
    </location>
</feature>
<evidence type="ECO:0000256" key="1">
    <source>
        <dbReference type="ARBA" id="ARBA00000966"/>
    </source>
</evidence>
<dbReference type="Proteomes" id="UP001500459">
    <property type="component" value="Unassembled WGS sequence"/>
</dbReference>
<dbReference type="NCBIfam" id="TIGR04183">
    <property type="entry name" value="Por_Secre_tail"/>
    <property type="match status" value="1"/>
</dbReference>
<comment type="catalytic activity">
    <reaction evidence="1">
        <text>Endohydrolysis of (1-&gt;4)-beta-D-glucosidic linkages in cellulose, lichenin and cereal beta-D-glucans.</text>
        <dbReference type="EC" id="3.2.1.4"/>
    </reaction>
</comment>
<comment type="caution">
    <text evidence="10">The sequence shown here is derived from an EMBL/GenBank/DDBJ whole genome shotgun (WGS) entry which is preliminary data.</text>
</comment>
<reference evidence="11" key="1">
    <citation type="journal article" date="2019" name="Int. J. Syst. Evol. Microbiol.">
        <title>The Global Catalogue of Microorganisms (GCM) 10K type strain sequencing project: providing services to taxonomists for standard genome sequencing and annotation.</title>
        <authorList>
            <consortium name="The Broad Institute Genomics Platform"/>
            <consortium name="The Broad Institute Genome Sequencing Center for Infectious Disease"/>
            <person name="Wu L."/>
            <person name="Ma J."/>
        </authorList>
    </citation>
    <scope>NUCLEOTIDE SEQUENCE [LARGE SCALE GENOMIC DNA]</scope>
    <source>
        <strain evidence="11">JCM 17106</strain>
    </source>
</reference>
<dbReference type="PRINTS" id="PR00735">
    <property type="entry name" value="GLHYDRLASE8"/>
</dbReference>
<keyword evidence="8" id="KW-0119">Carbohydrate metabolism</keyword>
<evidence type="ECO:0000256" key="4">
    <source>
        <dbReference type="ARBA" id="ARBA00022729"/>
    </source>
</evidence>
<evidence type="ECO:0000313" key="11">
    <source>
        <dbReference type="Proteomes" id="UP001500459"/>
    </source>
</evidence>
<organism evidence="10 11">
    <name type="scientific">Aquimarina addita</name>
    <dbReference type="NCBI Taxonomy" id="870485"/>
    <lineage>
        <taxon>Bacteria</taxon>
        <taxon>Pseudomonadati</taxon>
        <taxon>Bacteroidota</taxon>
        <taxon>Flavobacteriia</taxon>
        <taxon>Flavobacteriales</taxon>
        <taxon>Flavobacteriaceae</taxon>
        <taxon>Aquimarina</taxon>
    </lineage>
</organism>
<dbReference type="InterPro" id="IPR026444">
    <property type="entry name" value="Secre_tail"/>
</dbReference>
<keyword evidence="11" id="KW-1185">Reference proteome</keyword>
<gene>
    <name evidence="10" type="ORF">GCM10022393_32570</name>
</gene>
<evidence type="ECO:0000256" key="6">
    <source>
        <dbReference type="ARBA" id="ARBA00023001"/>
    </source>
</evidence>
<dbReference type="SUPFAM" id="SSF48208">
    <property type="entry name" value="Six-hairpin glycosidases"/>
    <property type="match status" value="1"/>
</dbReference>
<accession>A0ABP6UT74</accession>
<dbReference type="InterPro" id="IPR002037">
    <property type="entry name" value="Glyco_hydro_8"/>
</dbReference>
<keyword evidence="7" id="KW-0326">Glycosidase</keyword>
<evidence type="ECO:0000256" key="5">
    <source>
        <dbReference type="ARBA" id="ARBA00022801"/>
    </source>
</evidence>
<keyword evidence="8" id="KW-0624">Polysaccharide degradation</keyword>
<evidence type="ECO:0000313" key="10">
    <source>
        <dbReference type="EMBL" id="GAA3516048.1"/>
    </source>
</evidence>
<keyword evidence="6" id="KW-0136">Cellulose degradation</keyword>
<protein>
    <recommendedName>
        <fullName evidence="3">cellulase</fullName>
        <ecNumber evidence="3">3.2.1.4</ecNumber>
    </recommendedName>
</protein>
<dbReference type="Pfam" id="PF01270">
    <property type="entry name" value="Glyco_hydro_8"/>
    <property type="match status" value="1"/>
</dbReference>
<evidence type="ECO:0000256" key="3">
    <source>
        <dbReference type="ARBA" id="ARBA00012601"/>
    </source>
</evidence>
<sequence length="470" mass="52231">MNFKITFIFFFLSIIYIPHIKSQNAVINYDNASYPFGLKPTNIGTNDIKDSYISWKNNFVDANCSNNAARIKFDQPGFSVSEGIAYGMLLAAYANDKELLDGLWTYYKTHMNGNGVMNWKIEGCSTVVGQNGATDAELDAAIALIIAGNRFGNNSTFDYHQDARNLIAAMKQHEVEANTYVLKPGDAWGGSENTNPSYFAPGYFKVFGEFTNDSSFWNAVVDKTYQILNANLSVNNAVDCLVSDWCKADGSYSEIVPWAHEAGKTFYYDAGRTPWRIATDYLWYGDSRALNYVQKCENFVDSKGGIDQIKAGYKQDGTVIGNYTDPVFTGSFATALQSSSDQNKVNQAYTTLKSQTSTAYFAAILRNLYLYTMTGNLYNPLSSSALSIDEFLLDGNKIEIYTDISRNILTIDSSIKIDNAVIYDMSGKTVLINKIDSDVPEINIESLNTGSYILQVTSENNVASRKFVAY</sequence>